<feature type="signal peptide" evidence="1">
    <location>
        <begin position="1"/>
        <end position="30"/>
    </location>
</feature>
<sequence>MPHPPTRRFVLATMGLAVAAGAAPAIPAQAQGPDPKSIVVEFYRMAFEQHRVQEAFDRHVGPQYIQHNPMVPDGAEATIGFLSERFRQNPQATNAIKRVIADGDLVALHVLSTSGPGDRGRAIVDIFRVADGKIVEHWDVIQPVPETAANPNTMF</sequence>
<dbReference type="InterPro" id="IPR037401">
    <property type="entry name" value="SnoaL-like"/>
</dbReference>
<evidence type="ECO:0000256" key="1">
    <source>
        <dbReference type="SAM" id="SignalP"/>
    </source>
</evidence>
<evidence type="ECO:0000259" key="2">
    <source>
        <dbReference type="Pfam" id="PF12680"/>
    </source>
</evidence>
<organism evidence="3 4">
    <name type="scientific">Inquilinus limosus</name>
    <dbReference type="NCBI Taxonomy" id="171674"/>
    <lineage>
        <taxon>Bacteria</taxon>
        <taxon>Pseudomonadati</taxon>
        <taxon>Pseudomonadota</taxon>
        <taxon>Alphaproteobacteria</taxon>
        <taxon>Rhodospirillales</taxon>
        <taxon>Rhodospirillaceae</taxon>
        <taxon>Inquilinus</taxon>
    </lineage>
</organism>
<dbReference type="PROSITE" id="PS51318">
    <property type="entry name" value="TAT"/>
    <property type="match status" value="1"/>
</dbReference>
<dbReference type="Pfam" id="PF12680">
    <property type="entry name" value="SnoaL_2"/>
    <property type="match status" value="1"/>
</dbReference>
<dbReference type="InterPro" id="IPR009959">
    <property type="entry name" value="Cyclase_SnoaL-like"/>
</dbReference>
<dbReference type="AlphaFoldDB" id="A0A952FGP1"/>
<dbReference type="Gene3D" id="3.10.450.50">
    <property type="match status" value="1"/>
</dbReference>
<dbReference type="PANTHER" id="PTHR38436">
    <property type="entry name" value="POLYKETIDE CYCLASE SNOAL-LIKE DOMAIN"/>
    <property type="match status" value="1"/>
</dbReference>
<feature type="domain" description="SnoaL-like" evidence="2">
    <location>
        <begin position="39"/>
        <end position="137"/>
    </location>
</feature>
<dbReference type="Proteomes" id="UP000700706">
    <property type="component" value="Unassembled WGS sequence"/>
</dbReference>
<gene>
    <name evidence="3" type="ORF">JF625_05210</name>
</gene>
<evidence type="ECO:0000313" key="4">
    <source>
        <dbReference type="Proteomes" id="UP000700706"/>
    </source>
</evidence>
<reference evidence="3" key="1">
    <citation type="submission" date="2020-06" db="EMBL/GenBank/DDBJ databases">
        <title>Stable isotope informed genome-resolved metagenomics uncovers potential trophic interactions in rhizosphere soil.</title>
        <authorList>
            <person name="Starr E.P."/>
            <person name="Shi S."/>
            <person name="Blazewicz S.J."/>
            <person name="Koch B.J."/>
            <person name="Probst A.J."/>
            <person name="Hungate B.A."/>
            <person name="Pett-Ridge J."/>
            <person name="Firestone M.K."/>
            <person name="Banfield J.F."/>
        </authorList>
    </citation>
    <scope>NUCLEOTIDE SEQUENCE</scope>
    <source>
        <strain evidence="3">YM_69_17</strain>
    </source>
</reference>
<evidence type="ECO:0000313" key="3">
    <source>
        <dbReference type="EMBL" id="MBW8724542.1"/>
    </source>
</evidence>
<dbReference type="PANTHER" id="PTHR38436:SF1">
    <property type="entry name" value="ESTER CYCLASE"/>
    <property type="match status" value="1"/>
</dbReference>
<dbReference type="GO" id="GO:0030638">
    <property type="term" value="P:polyketide metabolic process"/>
    <property type="evidence" value="ECO:0007669"/>
    <property type="project" value="InterPro"/>
</dbReference>
<accession>A0A952FGP1</accession>
<comment type="caution">
    <text evidence="3">The sequence shown here is derived from an EMBL/GenBank/DDBJ whole genome shotgun (WGS) entry which is preliminary data.</text>
</comment>
<name>A0A952FGP1_9PROT</name>
<feature type="chain" id="PRO_5037995110" evidence="1">
    <location>
        <begin position="31"/>
        <end position="155"/>
    </location>
</feature>
<dbReference type="InterPro" id="IPR032710">
    <property type="entry name" value="NTF2-like_dom_sf"/>
</dbReference>
<protein>
    <submittedName>
        <fullName evidence="3">Nuclear transport factor 2 family protein</fullName>
    </submittedName>
</protein>
<dbReference type="EMBL" id="JAEKLZ010000115">
    <property type="protein sequence ID" value="MBW8724542.1"/>
    <property type="molecule type" value="Genomic_DNA"/>
</dbReference>
<keyword evidence="1" id="KW-0732">Signal</keyword>
<proteinExistence type="predicted"/>
<dbReference type="SUPFAM" id="SSF54427">
    <property type="entry name" value="NTF2-like"/>
    <property type="match status" value="1"/>
</dbReference>
<dbReference type="InterPro" id="IPR006311">
    <property type="entry name" value="TAT_signal"/>
</dbReference>